<reference evidence="2 3" key="1">
    <citation type="submission" date="2024-07" db="EMBL/GenBank/DDBJ databases">
        <title>Section-level genome sequencing and comparative genomics of Aspergillus sections Usti and Cavernicolus.</title>
        <authorList>
            <consortium name="Lawrence Berkeley National Laboratory"/>
            <person name="Nybo J.L."/>
            <person name="Vesth T.C."/>
            <person name="Theobald S."/>
            <person name="Frisvad J.C."/>
            <person name="Larsen T.O."/>
            <person name="Kjaerboelling I."/>
            <person name="Rothschild-Mancinelli K."/>
            <person name="Lyhne E.K."/>
            <person name="Kogle M.E."/>
            <person name="Barry K."/>
            <person name="Clum A."/>
            <person name="Na H."/>
            <person name="Ledsgaard L."/>
            <person name="Lin J."/>
            <person name="Lipzen A."/>
            <person name="Kuo A."/>
            <person name="Riley R."/>
            <person name="Mondo S."/>
            <person name="Labutti K."/>
            <person name="Haridas S."/>
            <person name="Pangalinan J."/>
            <person name="Salamov A.A."/>
            <person name="Simmons B.A."/>
            <person name="Magnuson J.K."/>
            <person name="Chen J."/>
            <person name="Drula E."/>
            <person name="Henrissat B."/>
            <person name="Wiebenga A."/>
            <person name="Lubbers R.J."/>
            <person name="Gomes A.C."/>
            <person name="Makela M.R."/>
            <person name="Stajich J."/>
            <person name="Grigoriev I.V."/>
            <person name="Mortensen U.H."/>
            <person name="De Vries R.P."/>
            <person name="Baker S.E."/>
            <person name="Andersen M.R."/>
        </authorList>
    </citation>
    <scope>NUCLEOTIDE SEQUENCE [LARGE SCALE GENOMIC DNA]</scope>
    <source>
        <strain evidence="2 3">CBS 123904</strain>
    </source>
</reference>
<dbReference type="EMBL" id="JBFXLU010000057">
    <property type="protein sequence ID" value="KAL2847256.1"/>
    <property type="molecule type" value="Genomic_DNA"/>
</dbReference>
<evidence type="ECO:0000256" key="1">
    <source>
        <dbReference type="SAM" id="SignalP"/>
    </source>
</evidence>
<protein>
    <recommendedName>
        <fullName evidence="4">Granulins domain-containing protein</fullName>
    </recommendedName>
</protein>
<feature type="signal peptide" evidence="1">
    <location>
        <begin position="1"/>
        <end position="18"/>
    </location>
</feature>
<comment type="caution">
    <text evidence="2">The sequence shown here is derived from an EMBL/GenBank/DDBJ whole genome shotgun (WGS) entry which is preliminary data.</text>
</comment>
<gene>
    <name evidence="2" type="ORF">BJY01DRAFT_246906</name>
</gene>
<evidence type="ECO:0000313" key="2">
    <source>
        <dbReference type="EMBL" id="KAL2847256.1"/>
    </source>
</evidence>
<sequence length="228" mass="25566">MLLYRICLYLSLTTNVLSSEQDILAFNLERLLWSSRTFVTKTCSYDSIPVLSAPSPKPPSTTDTEREQKTHLGYNLCPSDQKRCGNTCISSTHDCCSAKAHCFPGDYCFHHDGERVYWHEELHVHFVEIDDSGSEGDEVAVVTEWGIESSMIRTATRVTVSASYPGEGRSAFSSVSRQIVRGAGTKLMLDEVPTRTRVVIKDVRRTPMVDDTRILDKLNEGEKVVVLD</sequence>
<feature type="chain" id="PRO_5046656392" description="Granulins domain-containing protein" evidence="1">
    <location>
        <begin position="19"/>
        <end position="228"/>
    </location>
</feature>
<keyword evidence="1" id="KW-0732">Signal</keyword>
<organism evidence="2 3">
    <name type="scientific">Aspergillus pseudoustus</name>
    <dbReference type="NCBI Taxonomy" id="1810923"/>
    <lineage>
        <taxon>Eukaryota</taxon>
        <taxon>Fungi</taxon>
        <taxon>Dikarya</taxon>
        <taxon>Ascomycota</taxon>
        <taxon>Pezizomycotina</taxon>
        <taxon>Eurotiomycetes</taxon>
        <taxon>Eurotiomycetidae</taxon>
        <taxon>Eurotiales</taxon>
        <taxon>Aspergillaceae</taxon>
        <taxon>Aspergillus</taxon>
        <taxon>Aspergillus subgen. Nidulantes</taxon>
    </lineage>
</organism>
<evidence type="ECO:0000313" key="3">
    <source>
        <dbReference type="Proteomes" id="UP001610446"/>
    </source>
</evidence>
<dbReference type="Proteomes" id="UP001610446">
    <property type="component" value="Unassembled WGS sequence"/>
</dbReference>
<accession>A0ABR4K593</accession>
<name>A0ABR4K593_9EURO</name>
<keyword evidence="3" id="KW-1185">Reference proteome</keyword>
<proteinExistence type="predicted"/>
<evidence type="ECO:0008006" key="4">
    <source>
        <dbReference type="Google" id="ProtNLM"/>
    </source>
</evidence>